<evidence type="ECO:0000259" key="13">
    <source>
        <dbReference type="SMART" id="SM00645"/>
    </source>
</evidence>
<feature type="chain" id="PRO_5042182078" description="Vignain" evidence="12">
    <location>
        <begin position="28"/>
        <end position="386"/>
    </location>
</feature>
<evidence type="ECO:0000256" key="12">
    <source>
        <dbReference type="SAM" id="SignalP"/>
    </source>
</evidence>
<feature type="signal peptide" evidence="12">
    <location>
        <begin position="1"/>
        <end position="27"/>
    </location>
</feature>
<evidence type="ECO:0000256" key="4">
    <source>
        <dbReference type="ARBA" id="ARBA00022729"/>
    </source>
</evidence>
<dbReference type="GO" id="GO:0006508">
    <property type="term" value="P:proteolysis"/>
    <property type="evidence" value="ECO:0007669"/>
    <property type="project" value="UniProtKB-KW"/>
</dbReference>
<feature type="domain" description="Cathepsin propeptide inhibitor" evidence="14">
    <location>
        <begin position="40"/>
        <end position="97"/>
    </location>
</feature>
<dbReference type="Pfam" id="PF00112">
    <property type="entry name" value="Peptidase_C1"/>
    <property type="match status" value="1"/>
</dbReference>
<keyword evidence="16" id="KW-1185">Reference proteome</keyword>
<dbReference type="Pfam" id="PF08246">
    <property type="entry name" value="Inhibitor_I29"/>
    <property type="match status" value="1"/>
</dbReference>
<evidence type="ECO:0000256" key="3">
    <source>
        <dbReference type="ARBA" id="ARBA00022670"/>
    </source>
</evidence>
<evidence type="ECO:0000256" key="1">
    <source>
        <dbReference type="ARBA" id="ARBA00004319"/>
    </source>
</evidence>
<evidence type="ECO:0000259" key="14">
    <source>
        <dbReference type="SMART" id="SM00848"/>
    </source>
</evidence>
<dbReference type="PANTHER" id="PTHR12411">
    <property type="entry name" value="CYSTEINE PROTEASE FAMILY C1-RELATED"/>
    <property type="match status" value="1"/>
</dbReference>
<sequence>MASNGRNSYVLILLLLILTFWSYGAVSRKVQESSSLLERHEQWMAKYDKVYEDVAEKQKRFEIFKNNVQFIESFNSNGSKPYKLSVNQFADQTNEEFKATHMGLKKKPHGSPRLTMSSSSSAMEETPLPFRYENVTTLPAFVDWRQKGAVTPVKYQGQCGSCWAFGVIAATEGAHQLTNGKLVSLSEQELVDCDTEGEGCEGGYLEDGFEFIKKNGGITTEANYPYTATNDKCNTYKEALSHVAQIKGYEKVPVNSELALQKAVANQPVSVTIEADSFQFYSSGVFTEGCGSDTVLDHIVAAVGYGVTDDGTEYWILKNSWGTDWGEKGYMRMLRNIDAKEGLCGIAMDAGFPIAERVVFPLNLCPSQGINSLFVAFLCCLLLILC</sequence>
<dbReference type="Proteomes" id="UP001293593">
    <property type="component" value="Unassembled WGS sequence"/>
</dbReference>
<dbReference type="PROSITE" id="PS00139">
    <property type="entry name" value="THIOL_PROTEASE_CYS"/>
    <property type="match status" value="1"/>
</dbReference>
<evidence type="ECO:0000256" key="5">
    <source>
        <dbReference type="ARBA" id="ARBA00022801"/>
    </source>
</evidence>
<dbReference type="CDD" id="cd02248">
    <property type="entry name" value="Peptidase_C1A"/>
    <property type="match status" value="1"/>
</dbReference>
<comment type="similarity">
    <text evidence="2">Belongs to the peptidase C1 family.</text>
</comment>
<feature type="domain" description="Peptidase C1A papain C-terminal" evidence="13">
    <location>
        <begin position="138"/>
        <end position="354"/>
    </location>
</feature>
<gene>
    <name evidence="15" type="ORF">QN277_008644</name>
</gene>
<proteinExistence type="inferred from homology"/>
<dbReference type="InterPro" id="IPR025661">
    <property type="entry name" value="Pept_asp_AS"/>
</dbReference>
<dbReference type="InterPro" id="IPR000668">
    <property type="entry name" value="Peptidase_C1A_C"/>
</dbReference>
<comment type="subcellular location">
    <subcellularLocation>
        <location evidence="1">Endoplasmic reticulum lumen</location>
    </subcellularLocation>
</comment>
<dbReference type="PRINTS" id="PR00705">
    <property type="entry name" value="PAPAIN"/>
</dbReference>
<dbReference type="SUPFAM" id="SSF54001">
    <property type="entry name" value="Cysteine proteinases"/>
    <property type="match status" value="1"/>
</dbReference>
<dbReference type="InterPro" id="IPR013128">
    <property type="entry name" value="Peptidase_C1A"/>
</dbReference>
<dbReference type="InterPro" id="IPR013201">
    <property type="entry name" value="Prot_inhib_I29"/>
</dbReference>
<evidence type="ECO:0000256" key="9">
    <source>
        <dbReference type="ARBA" id="ARBA00069575"/>
    </source>
</evidence>
<keyword evidence="8" id="KW-0325">Glycoprotein</keyword>
<dbReference type="EMBL" id="JAWXYG010000013">
    <property type="protein sequence ID" value="KAK4255672.1"/>
    <property type="molecule type" value="Genomic_DNA"/>
</dbReference>
<evidence type="ECO:0000256" key="11">
    <source>
        <dbReference type="SAM" id="MobiDB-lite"/>
    </source>
</evidence>
<keyword evidence="7" id="KW-1015">Disulfide bond</keyword>
<dbReference type="SMART" id="SM00645">
    <property type="entry name" value="Pept_C1"/>
    <property type="match status" value="1"/>
</dbReference>
<feature type="region of interest" description="Disordered" evidence="11">
    <location>
        <begin position="101"/>
        <end position="120"/>
    </location>
</feature>
<comment type="caution">
    <text evidence="15">The sequence shown here is derived from an EMBL/GenBank/DDBJ whole genome shotgun (WGS) entry which is preliminary data.</text>
</comment>
<evidence type="ECO:0000256" key="7">
    <source>
        <dbReference type="ARBA" id="ARBA00023157"/>
    </source>
</evidence>
<reference evidence="15" key="1">
    <citation type="submission" date="2023-10" db="EMBL/GenBank/DDBJ databases">
        <title>Chromosome-level genome of the transformable northern wattle, Acacia crassicarpa.</title>
        <authorList>
            <person name="Massaro I."/>
            <person name="Sinha N.R."/>
            <person name="Poethig S."/>
            <person name="Leichty A.R."/>
        </authorList>
    </citation>
    <scope>NUCLEOTIDE SEQUENCE</scope>
    <source>
        <strain evidence="15">Acra3RX</strain>
        <tissue evidence="15">Leaf</tissue>
    </source>
</reference>
<evidence type="ECO:0000256" key="8">
    <source>
        <dbReference type="ARBA" id="ARBA00023180"/>
    </source>
</evidence>
<dbReference type="PROSITE" id="PS00640">
    <property type="entry name" value="THIOL_PROTEASE_ASN"/>
    <property type="match status" value="1"/>
</dbReference>
<name>A0AAE1IQW3_9FABA</name>
<dbReference type="FunFam" id="3.90.70.10:FF:000023">
    <property type="entry name" value="Senescence-specific cysteine protease SAG39"/>
    <property type="match status" value="1"/>
</dbReference>
<evidence type="ECO:0000313" key="15">
    <source>
        <dbReference type="EMBL" id="KAK4255672.1"/>
    </source>
</evidence>
<evidence type="ECO:0000256" key="2">
    <source>
        <dbReference type="ARBA" id="ARBA00008455"/>
    </source>
</evidence>
<dbReference type="InterPro" id="IPR038765">
    <property type="entry name" value="Papain-like_cys_pep_sf"/>
</dbReference>
<keyword evidence="5" id="KW-0378">Hydrolase</keyword>
<dbReference type="SMART" id="SM00848">
    <property type="entry name" value="Inhibitor_I29"/>
    <property type="match status" value="1"/>
</dbReference>
<organism evidence="15 16">
    <name type="scientific">Acacia crassicarpa</name>
    <name type="common">northern wattle</name>
    <dbReference type="NCBI Taxonomy" id="499986"/>
    <lineage>
        <taxon>Eukaryota</taxon>
        <taxon>Viridiplantae</taxon>
        <taxon>Streptophyta</taxon>
        <taxon>Embryophyta</taxon>
        <taxon>Tracheophyta</taxon>
        <taxon>Spermatophyta</taxon>
        <taxon>Magnoliopsida</taxon>
        <taxon>eudicotyledons</taxon>
        <taxon>Gunneridae</taxon>
        <taxon>Pentapetalae</taxon>
        <taxon>rosids</taxon>
        <taxon>fabids</taxon>
        <taxon>Fabales</taxon>
        <taxon>Fabaceae</taxon>
        <taxon>Caesalpinioideae</taxon>
        <taxon>mimosoid clade</taxon>
        <taxon>Acacieae</taxon>
        <taxon>Acacia</taxon>
    </lineage>
</organism>
<keyword evidence="4 12" id="KW-0732">Signal</keyword>
<dbReference type="InterPro" id="IPR000169">
    <property type="entry name" value="Pept_cys_AS"/>
</dbReference>
<dbReference type="Gene3D" id="3.90.70.10">
    <property type="entry name" value="Cysteine proteinases"/>
    <property type="match status" value="1"/>
</dbReference>
<dbReference type="InterPro" id="IPR039417">
    <property type="entry name" value="Peptidase_C1A_papain-like"/>
</dbReference>
<keyword evidence="3" id="KW-0645">Protease</keyword>
<accession>A0AAE1IQW3</accession>
<dbReference type="AlphaFoldDB" id="A0AAE1IQW3"/>
<protein>
    <recommendedName>
        <fullName evidence="9">Vignain</fullName>
    </recommendedName>
    <alternativeName>
        <fullName evidence="10">Bean endopeptidase</fullName>
    </alternativeName>
</protein>
<dbReference type="GO" id="GO:0008234">
    <property type="term" value="F:cysteine-type peptidase activity"/>
    <property type="evidence" value="ECO:0007669"/>
    <property type="project" value="UniProtKB-KW"/>
</dbReference>
<keyword evidence="6" id="KW-0788">Thiol protease</keyword>
<evidence type="ECO:0000313" key="16">
    <source>
        <dbReference type="Proteomes" id="UP001293593"/>
    </source>
</evidence>
<evidence type="ECO:0000256" key="10">
    <source>
        <dbReference type="ARBA" id="ARBA00080531"/>
    </source>
</evidence>
<evidence type="ECO:0000256" key="6">
    <source>
        <dbReference type="ARBA" id="ARBA00022807"/>
    </source>
</evidence>
<dbReference type="GO" id="GO:0005788">
    <property type="term" value="C:endoplasmic reticulum lumen"/>
    <property type="evidence" value="ECO:0007669"/>
    <property type="project" value="UniProtKB-SubCell"/>
</dbReference>